<gene>
    <name evidence="6" type="ORF">GA0061101_10989</name>
</gene>
<dbReference type="SUPFAM" id="SSF88713">
    <property type="entry name" value="Glycoside hydrolase/deacetylase"/>
    <property type="match status" value="1"/>
</dbReference>
<dbReference type="CDD" id="cd10977">
    <property type="entry name" value="CE4_PuuE_SpCDA1"/>
    <property type="match status" value="1"/>
</dbReference>
<feature type="domain" description="NodB homology" evidence="5">
    <location>
        <begin position="80"/>
        <end position="168"/>
    </location>
</feature>
<sequence>MSALAKLENTERQERDFVGYGPRPPFMSWPDGVKLAINLVLNYEEGAEYSWLEDGRNDNWGEYNIPNSPPVRDLGTETHFEYGSRAGVWRLARLFDRTGIPITVSACAVALEKNPAVVEWMNARGHDLLGHGLRWSEYSTVERADEERQLHDAIALYRKLTGRRPLGWNCRSFPSVNTRDLIVKEGGFLYYSDPCNDDLPYFIDHDGTRLLVVPYSKTLNDSRYLIAPGYSNPRDFAEDCRSAIDYMISEAEETGGRMLTIGVHARWMGQPNRASGLRDVIEHVQKTPGAAFMRREDIARHWLDNHETFNRDA</sequence>
<dbReference type="InterPro" id="IPR002509">
    <property type="entry name" value="NODB_dom"/>
</dbReference>
<evidence type="ECO:0000256" key="1">
    <source>
        <dbReference type="ARBA" id="ARBA00003236"/>
    </source>
</evidence>
<dbReference type="RefSeq" id="WP_037198030.1">
    <property type="nucleotide sequence ID" value="NZ_FMAF01000009.1"/>
</dbReference>
<dbReference type="InterPro" id="IPR017625">
    <property type="entry name" value="PuuE"/>
</dbReference>
<dbReference type="OrthoDB" id="9787041at2"/>
<dbReference type="GO" id="GO:0016810">
    <property type="term" value="F:hydrolase activity, acting on carbon-nitrogen (but not peptide) bonds"/>
    <property type="evidence" value="ECO:0007669"/>
    <property type="project" value="InterPro"/>
</dbReference>
<dbReference type="Proteomes" id="UP000199205">
    <property type="component" value="Unassembled WGS sequence"/>
</dbReference>
<evidence type="ECO:0000313" key="7">
    <source>
        <dbReference type="Proteomes" id="UP000199205"/>
    </source>
</evidence>
<dbReference type="PANTHER" id="PTHR43123">
    <property type="entry name" value="POLYSACCHARIDE DEACETYLASE-RELATED"/>
    <property type="match status" value="1"/>
</dbReference>
<evidence type="ECO:0000313" key="6">
    <source>
        <dbReference type="EMBL" id="SCB36574.1"/>
    </source>
</evidence>
<evidence type="ECO:0000256" key="3">
    <source>
        <dbReference type="ARBA" id="ARBA00020071"/>
    </source>
</evidence>
<accession>A0A1C3WA42</accession>
<evidence type="ECO:0000256" key="4">
    <source>
        <dbReference type="ARBA" id="ARBA00032976"/>
    </source>
</evidence>
<dbReference type="PANTHER" id="PTHR43123:SF1">
    <property type="entry name" value="POLYSACCHARIDE DEACETYLASE-RELATED"/>
    <property type="match status" value="1"/>
</dbReference>
<comment type="similarity">
    <text evidence="2">Belongs to the polysaccharide deacetylase family.</text>
</comment>
<dbReference type="Gene3D" id="3.20.20.370">
    <property type="entry name" value="Glycoside hydrolase/deacetylase"/>
    <property type="match status" value="1"/>
</dbReference>
<dbReference type="InterPro" id="IPR011330">
    <property type="entry name" value="Glyco_hydro/deAcase_b/a-brl"/>
</dbReference>
<name>A0A1C3WA42_9HYPH</name>
<evidence type="ECO:0000256" key="2">
    <source>
        <dbReference type="ARBA" id="ARBA00010973"/>
    </source>
</evidence>
<organism evidence="6 7">
    <name type="scientific">Rhizobium lusitanum</name>
    <dbReference type="NCBI Taxonomy" id="293958"/>
    <lineage>
        <taxon>Bacteria</taxon>
        <taxon>Pseudomonadati</taxon>
        <taxon>Pseudomonadota</taxon>
        <taxon>Alphaproteobacteria</taxon>
        <taxon>Hyphomicrobiales</taxon>
        <taxon>Rhizobiaceae</taxon>
        <taxon>Rhizobium/Agrobacterium group</taxon>
        <taxon>Rhizobium</taxon>
    </lineage>
</organism>
<dbReference type="GO" id="GO:0005975">
    <property type="term" value="P:carbohydrate metabolic process"/>
    <property type="evidence" value="ECO:0007669"/>
    <property type="project" value="InterPro"/>
</dbReference>
<comment type="function">
    <text evidence="1">Is involved in generating a small heat-stable compound (Nod), an acylated oligomer of N-acetylglucosamine, that stimulates mitosis in various plant protoplasts.</text>
</comment>
<evidence type="ECO:0000259" key="5">
    <source>
        <dbReference type="Pfam" id="PF01522"/>
    </source>
</evidence>
<dbReference type="Pfam" id="PF01522">
    <property type="entry name" value="Polysacc_deac_1"/>
    <property type="match status" value="1"/>
</dbReference>
<dbReference type="EMBL" id="FMAF01000009">
    <property type="protein sequence ID" value="SCB36574.1"/>
    <property type="molecule type" value="Genomic_DNA"/>
</dbReference>
<dbReference type="AlphaFoldDB" id="A0A1C3WA42"/>
<protein>
    <recommendedName>
        <fullName evidence="3">Chitooligosaccharide deacetylase</fullName>
    </recommendedName>
    <alternativeName>
        <fullName evidence="4">Nodulation protein B</fullName>
    </alternativeName>
</protein>
<reference evidence="6 7" key="1">
    <citation type="submission" date="2016-08" db="EMBL/GenBank/DDBJ databases">
        <authorList>
            <person name="Seilhamer J.J."/>
        </authorList>
    </citation>
    <scope>NUCLEOTIDE SEQUENCE [LARGE SCALE GENOMIC DNA]</scope>
    <source>
        <strain evidence="6 7">P1-7</strain>
    </source>
</reference>
<proteinExistence type="inferred from homology"/>